<comment type="caution">
    <text evidence="2">The sequence shown here is derived from an EMBL/GenBank/DDBJ whole genome shotgun (WGS) entry which is preliminary data.</text>
</comment>
<sequence>MDETEPLSLDQLYAAICTGIAAVLPAAQAVEVWPDIRRRIALPAVLLELDELEPGTDPGTGETALVGRFQARIVVDPVVAQPQQRASLMAAVLAAALRDQRWGLPIGAAEFVEAGPDWFKPELDGYIVWRVEWRHELHLGQLEWPYEDSTGTTLYLGIDPDTGPGHESDYWPAGEEAP</sequence>
<proteinExistence type="predicted"/>
<protein>
    <recommendedName>
        <fullName evidence="4">Phage protein</fullName>
    </recommendedName>
</protein>
<evidence type="ECO:0000313" key="3">
    <source>
        <dbReference type="Proteomes" id="UP000736384"/>
    </source>
</evidence>
<dbReference type="Proteomes" id="UP000736384">
    <property type="component" value="Unassembled WGS sequence"/>
</dbReference>
<gene>
    <name evidence="2" type="ORF">HA520_10445</name>
</gene>
<organism evidence="2 3">
    <name type="scientific">Azotobacter chroococcum</name>
    <dbReference type="NCBI Taxonomy" id="353"/>
    <lineage>
        <taxon>Bacteria</taxon>
        <taxon>Pseudomonadati</taxon>
        <taxon>Pseudomonadota</taxon>
        <taxon>Gammaproteobacteria</taxon>
        <taxon>Pseudomonadales</taxon>
        <taxon>Pseudomonadaceae</taxon>
        <taxon>Azotobacter</taxon>
    </lineage>
</organism>
<dbReference type="RefSeq" id="WP_165892585.1">
    <property type="nucleotide sequence ID" value="NZ_JAAPAP010000006.1"/>
</dbReference>
<evidence type="ECO:0000313" key="2">
    <source>
        <dbReference type="EMBL" id="NHN77698.1"/>
    </source>
</evidence>
<accession>A0AA43Z694</accession>
<dbReference type="AlphaFoldDB" id="A0AA43Z694"/>
<feature type="region of interest" description="Disordered" evidence="1">
    <location>
        <begin position="156"/>
        <end position="178"/>
    </location>
</feature>
<reference evidence="2" key="1">
    <citation type="submission" date="2020-03" db="EMBL/GenBank/DDBJ databases">
        <title>Genome assembly of Azotobacter chroococcum W5.</title>
        <authorList>
            <person name="Kannepalli A."/>
        </authorList>
    </citation>
    <scope>NUCLEOTIDE SEQUENCE</scope>
    <source>
        <strain evidence="2">W5</strain>
    </source>
</reference>
<evidence type="ECO:0008006" key="4">
    <source>
        <dbReference type="Google" id="ProtNLM"/>
    </source>
</evidence>
<name>A0AA43Z694_9GAMM</name>
<evidence type="ECO:0000256" key="1">
    <source>
        <dbReference type="SAM" id="MobiDB-lite"/>
    </source>
</evidence>
<dbReference type="EMBL" id="JAAPAP010000006">
    <property type="protein sequence ID" value="NHN77698.1"/>
    <property type="molecule type" value="Genomic_DNA"/>
</dbReference>